<dbReference type="InterPro" id="IPR017937">
    <property type="entry name" value="Thioredoxin_CS"/>
</dbReference>
<evidence type="ECO:0000256" key="1">
    <source>
        <dbReference type="ARBA" id="ARBA00006347"/>
    </source>
</evidence>
<feature type="signal peptide" evidence="2">
    <location>
        <begin position="1"/>
        <end position="24"/>
    </location>
</feature>
<dbReference type="CDD" id="cd02961">
    <property type="entry name" value="PDI_a_family"/>
    <property type="match status" value="1"/>
</dbReference>
<dbReference type="Proteomes" id="UP000186804">
    <property type="component" value="Unassembled WGS sequence"/>
</dbReference>
<protein>
    <submittedName>
        <fullName evidence="4">Thioredoxin family protein</fullName>
    </submittedName>
</protein>
<evidence type="ECO:0000313" key="4">
    <source>
        <dbReference type="EMBL" id="OII72360.1"/>
    </source>
</evidence>
<comment type="similarity">
    <text evidence="1">Belongs to the protein disulfide isomerase family.</text>
</comment>
<dbReference type="GeneID" id="92365495"/>
<dbReference type="PROSITE" id="PS00194">
    <property type="entry name" value="THIOREDOXIN_1"/>
    <property type="match status" value="1"/>
</dbReference>
<evidence type="ECO:0000256" key="2">
    <source>
        <dbReference type="SAM" id="SignalP"/>
    </source>
</evidence>
<evidence type="ECO:0000313" key="5">
    <source>
        <dbReference type="Proteomes" id="UP000186804"/>
    </source>
</evidence>
<dbReference type="Gene3D" id="3.40.30.10">
    <property type="entry name" value="Glutaredoxin"/>
    <property type="match status" value="4"/>
</dbReference>
<name>A0A1J4MDQ5_9CRYT</name>
<dbReference type="GO" id="GO:0034976">
    <property type="term" value="P:response to endoplasmic reticulum stress"/>
    <property type="evidence" value="ECO:0007669"/>
    <property type="project" value="TreeGrafter"/>
</dbReference>
<dbReference type="GO" id="GO:0005783">
    <property type="term" value="C:endoplasmic reticulum"/>
    <property type="evidence" value="ECO:0007669"/>
    <property type="project" value="TreeGrafter"/>
</dbReference>
<dbReference type="VEuPathDB" id="CryptoDB:cand_013100"/>
<dbReference type="GO" id="GO:0003756">
    <property type="term" value="F:protein disulfide isomerase activity"/>
    <property type="evidence" value="ECO:0007669"/>
    <property type="project" value="TreeGrafter"/>
</dbReference>
<dbReference type="EMBL" id="LRBS01000117">
    <property type="protein sequence ID" value="OII72360.1"/>
    <property type="molecule type" value="Genomic_DNA"/>
</dbReference>
<dbReference type="OrthoDB" id="72053at2759"/>
<dbReference type="SUPFAM" id="SSF52833">
    <property type="entry name" value="Thioredoxin-like"/>
    <property type="match status" value="2"/>
</dbReference>
<organism evidence="4 5">
    <name type="scientific">Cryptosporidium andersoni</name>
    <dbReference type="NCBI Taxonomy" id="117008"/>
    <lineage>
        <taxon>Eukaryota</taxon>
        <taxon>Sar</taxon>
        <taxon>Alveolata</taxon>
        <taxon>Apicomplexa</taxon>
        <taxon>Conoidasida</taxon>
        <taxon>Coccidia</taxon>
        <taxon>Eucoccidiorida</taxon>
        <taxon>Eimeriorina</taxon>
        <taxon>Cryptosporidiidae</taxon>
        <taxon>Cryptosporidium</taxon>
    </lineage>
</organism>
<dbReference type="CDD" id="cd02995">
    <property type="entry name" value="PDI_a_PDI_a'_C"/>
    <property type="match status" value="1"/>
</dbReference>
<keyword evidence="2" id="KW-0732">Signal</keyword>
<dbReference type="GO" id="GO:0006457">
    <property type="term" value="P:protein folding"/>
    <property type="evidence" value="ECO:0007669"/>
    <property type="project" value="TreeGrafter"/>
</dbReference>
<reference evidence="4 5" key="1">
    <citation type="submission" date="2016-10" db="EMBL/GenBank/DDBJ databases">
        <title>Reductive evolution of mitochondrial metabolism and differential evolution of invasion-related proteins in Cryptosporidium.</title>
        <authorList>
            <person name="Liu S."/>
            <person name="Roellig D.M."/>
            <person name="Guo Y."/>
            <person name="Li N."/>
            <person name="Frace M.A."/>
            <person name="Tang K."/>
            <person name="Zhang L."/>
            <person name="Feng Y."/>
            <person name="Xiao L."/>
        </authorList>
    </citation>
    <scope>NUCLEOTIDE SEQUENCE [LARGE SCALE GENOMIC DNA]</scope>
    <source>
        <strain evidence="4">30847</strain>
    </source>
</reference>
<gene>
    <name evidence="4" type="ORF">cand_013100</name>
</gene>
<accession>A0A1J4MDQ5</accession>
<dbReference type="AlphaFoldDB" id="A0A1J4MDQ5"/>
<dbReference type="InterPro" id="IPR036249">
    <property type="entry name" value="Thioredoxin-like_sf"/>
</dbReference>
<dbReference type="Pfam" id="PF13848">
    <property type="entry name" value="Thioredoxin_6"/>
    <property type="match status" value="1"/>
</dbReference>
<dbReference type="RefSeq" id="XP_067066955.1">
    <property type="nucleotide sequence ID" value="XM_067211547.1"/>
</dbReference>
<comment type="caution">
    <text evidence="4">The sequence shown here is derived from an EMBL/GenBank/DDBJ whole genome shotgun (WGS) entry which is preliminary data.</text>
</comment>
<sequence length="615" mass="70144">MHIKVLILNLLSIILLILCIVANSEDSNITNYPIKASTKDLNPGIKLNAKNLSADNTNYILSTSNKRGIIYNIAGEEHLNKLVKDHEFVLTGFIVPWCGMSKKAISQLQEVIYKLSEYKISEINIHIEPIVGLVDISKYTGLSEKMNVSDYPDIKLISLKKNDTYRIYDYNGPINSEKIFTWMHKKITYLKSHFIVKLNSINDITQLLSLHPLACIYIPPRVKNEKEFITFRNVAKITDDVIFAQITTSENEVIENRNKSNLNVTLLTVSREDILKKFNIESKADSSVFILFKPFENRQSILNGPIINEKELIDFIDDEKLPYTLLLTSRTVGEIFSGKRAVLIGFFRGHTGSLDDKPLQYKPSSIPSKVRAIFLDTAKRVGKSILFVISGNERPIERRVMDYFHISDNELPIIKYIEDLNISPPKIYQLNIKTTPVHVNYKIDHSSSVEDEDNTELVIYDNTVIHLSSSILTNFIKDIQIGNIYHSSLSQKVPVEQSNPVYIVVGKTFESIVHDSNKDVLVLFYTPWCGHCKAFGPIYTEVANIVSSKHHIRISKIDMSANDVPDHLIGEPIVGFPSIRLYTKKRKHKPLIYDGEREVSALLDFIWIHTARDEL</sequence>
<evidence type="ECO:0000259" key="3">
    <source>
        <dbReference type="PROSITE" id="PS51352"/>
    </source>
</evidence>
<feature type="chain" id="PRO_5012859701" evidence="2">
    <location>
        <begin position="25"/>
        <end position="615"/>
    </location>
</feature>
<proteinExistence type="inferred from homology"/>
<feature type="domain" description="Thioredoxin" evidence="3">
    <location>
        <begin position="487"/>
        <end position="611"/>
    </location>
</feature>
<dbReference type="InterPro" id="IPR013766">
    <property type="entry name" value="Thioredoxin_domain"/>
</dbReference>
<dbReference type="Pfam" id="PF00085">
    <property type="entry name" value="Thioredoxin"/>
    <property type="match status" value="2"/>
</dbReference>
<dbReference type="PANTHER" id="PTHR18929">
    <property type="entry name" value="PROTEIN DISULFIDE ISOMERASE"/>
    <property type="match status" value="1"/>
</dbReference>
<keyword evidence="5" id="KW-1185">Reference proteome</keyword>
<dbReference type="PROSITE" id="PS51352">
    <property type="entry name" value="THIOREDOXIN_2"/>
    <property type="match status" value="1"/>
</dbReference>